<dbReference type="InterPro" id="IPR023614">
    <property type="entry name" value="Porin_dom_sf"/>
</dbReference>
<dbReference type="Gene3D" id="2.40.160.10">
    <property type="entry name" value="Porin"/>
    <property type="match status" value="1"/>
</dbReference>
<dbReference type="PANTHER" id="PTHR35738">
    <property type="entry name" value="OS05G0577800 PROTEIN"/>
    <property type="match status" value="1"/>
</dbReference>
<organism evidence="1">
    <name type="scientific">Fagus sylvatica</name>
    <name type="common">Beechnut</name>
    <dbReference type="NCBI Taxonomy" id="28930"/>
    <lineage>
        <taxon>Eukaryota</taxon>
        <taxon>Viridiplantae</taxon>
        <taxon>Streptophyta</taxon>
        <taxon>Embryophyta</taxon>
        <taxon>Tracheophyta</taxon>
        <taxon>Spermatophyta</taxon>
        <taxon>Magnoliopsida</taxon>
        <taxon>eudicotyledons</taxon>
        <taxon>Gunneridae</taxon>
        <taxon>Pentapetalae</taxon>
        <taxon>rosids</taxon>
        <taxon>fabids</taxon>
        <taxon>Fagales</taxon>
        <taxon>Fagaceae</taxon>
        <taxon>Fagus</taxon>
    </lineage>
</organism>
<protein>
    <submittedName>
        <fullName evidence="1">Uncharacterized protein</fullName>
    </submittedName>
</protein>
<name>A0A2N9IYE5_FAGSY</name>
<proteinExistence type="predicted"/>
<gene>
    <name evidence="1" type="ORF">FSB_LOCUS57804</name>
</gene>
<sequence length="410" mass="46336">MWSWIGNWMNKEPPPPMVLVPPLFDFPPLAARTRMLESSYNLLFGKLALKCLFEDYFEEARHFSTRIMLKPIDDPHVDLVATVSGPLDNKPEEEQIVGNAIFRWQRVLQVRSCAYYPKYGFGAFGIFPLLLKKRVSAEDYGVMGLRYGSGNLSFGATVMPFSLKDEFPKSAWLVSKMGRLTAGVQYEPPYGSKERANYKNLMNWSCAIGYGVGSGSPLSPSFNFGLELAKSSQFNASFYQHVVVQRRVKNPLEENEVVGITNYIDFGFELQTRVDDAKTSNNIPESTFQVAASWQANKNFLLKGKLGPLSSSVSLAFKSWWKPAFTFNISATRDRVVGKTAYGFGIRVENLREARYQRADPNFVMLTPNKEHLAEGLVWKIGKRPMLQSDVNAGNFDGLPRELRPFDKIL</sequence>
<reference evidence="1" key="1">
    <citation type="submission" date="2018-02" db="EMBL/GenBank/DDBJ databases">
        <authorList>
            <person name="Cohen D.B."/>
            <person name="Kent A.D."/>
        </authorList>
    </citation>
    <scope>NUCLEOTIDE SEQUENCE</scope>
</reference>
<dbReference type="EMBL" id="OIVN01006293">
    <property type="protein sequence ID" value="SPD29922.1"/>
    <property type="molecule type" value="Genomic_DNA"/>
</dbReference>
<evidence type="ECO:0000313" key="1">
    <source>
        <dbReference type="EMBL" id="SPD29922.1"/>
    </source>
</evidence>
<dbReference type="AlphaFoldDB" id="A0A2N9IYE5"/>
<accession>A0A2N9IYE5</accession>
<dbReference type="PANTHER" id="PTHR35738:SF3">
    <property type="entry name" value="OS05G0577800 PROTEIN"/>
    <property type="match status" value="1"/>
</dbReference>